<proteinExistence type="inferred from homology"/>
<keyword evidence="4 5" id="KW-0067">ATP-binding</keyword>
<evidence type="ECO:0000313" key="6">
    <source>
        <dbReference type="Proteomes" id="UP000698335"/>
    </source>
</evidence>
<keyword evidence="2" id="KW-0813">Transport</keyword>
<comment type="similarity">
    <text evidence="1">Belongs to the ABC transporter superfamily.</text>
</comment>
<dbReference type="PROSITE" id="PS50893">
    <property type="entry name" value="ABC_TRANSPORTER_2"/>
    <property type="match status" value="1"/>
</dbReference>
<accession>A0A930VQE8</accession>
<dbReference type="GO" id="GO:0098796">
    <property type="term" value="C:membrane protein complex"/>
    <property type="evidence" value="ECO:0007669"/>
    <property type="project" value="UniProtKB-ARBA"/>
</dbReference>
<dbReference type="Proteomes" id="UP000698335">
    <property type="component" value="Unassembled WGS sequence"/>
</dbReference>
<dbReference type="Pfam" id="PF00005">
    <property type="entry name" value="ABC_tran"/>
    <property type="match status" value="1"/>
</dbReference>
<evidence type="ECO:0000256" key="3">
    <source>
        <dbReference type="ARBA" id="ARBA00022741"/>
    </source>
</evidence>
<dbReference type="FunFam" id="3.40.50.300:FF:000032">
    <property type="entry name" value="Export ABC transporter ATP-binding protein"/>
    <property type="match status" value="1"/>
</dbReference>
<sequence>MVCQNLEKYYGARNNITKALDGINLSVQRGEFIAIMGPSGSGKTTLLNCISTIDQPTAGHIFVDDQEITSLRGRDLATFRRDRLGFIFQDANLLDTLTARENIALSLTIGHVSAKETLQRVEEVAHRLEISEVLDKFPHEMSGGQRQRVAAARAIVTNPSLVLADEPTGSLDSKNARALLESFEGMNRTGATIAMVTHDSFAASYAHRVVFIKDGRIFNEIVRGEKSRKQFFDEIMDVVSFLGGEGADVR</sequence>
<dbReference type="PANTHER" id="PTHR42798">
    <property type="entry name" value="LIPOPROTEIN-RELEASING SYSTEM ATP-BINDING PROTEIN LOLD"/>
    <property type="match status" value="1"/>
</dbReference>
<evidence type="ECO:0000256" key="1">
    <source>
        <dbReference type="ARBA" id="ARBA00005417"/>
    </source>
</evidence>
<name>A0A930VQE8_9ACTN</name>
<dbReference type="Gene3D" id="3.40.50.300">
    <property type="entry name" value="P-loop containing nucleotide triphosphate hydrolases"/>
    <property type="match status" value="1"/>
</dbReference>
<evidence type="ECO:0000256" key="4">
    <source>
        <dbReference type="ARBA" id="ARBA00022840"/>
    </source>
</evidence>
<reference evidence="5" key="1">
    <citation type="submission" date="2020-04" db="EMBL/GenBank/DDBJ databases">
        <title>Deep metagenomics examines the oral microbiome during advanced dental caries in children, revealing novel taxa and co-occurrences with host molecules.</title>
        <authorList>
            <person name="Baker J.L."/>
            <person name="Morton J.T."/>
            <person name="Dinis M."/>
            <person name="Alvarez R."/>
            <person name="Tran N.C."/>
            <person name="Knight R."/>
            <person name="Edlund A."/>
        </authorList>
    </citation>
    <scope>NUCLEOTIDE SEQUENCE</scope>
    <source>
        <strain evidence="5">JCVI_38_bin.5</strain>
    </source>
</reference>
<dbReference type="SUPFAM" id="SSF52540">
    <property type="entry name" value="P-loop containing nucleoside triphosphate hydrolases"/>
    <property type="match status" value="1"/>
</dbReference>
<dbReference type="EMBL" id="JABZGW010000395">
    <property type="protein sequence ID" value="MBF4808480.1"/>
    <property type="molecule type" value="Genomic_DNA"/>
</dbReference>
<dbReference type="CDD" id="cd03255">
    <property type="entry name" value="ABC_MJ0796_LolCDE_FtsE"/>
    <property type="match status" value="1"/>
</dbReference>
<dbReference type="InterPro" id="IPR017911">
    <property type="entry name" value="MacB-like_ATP-bd"/>
</dbReference>
<dbReference type="PANTHER" id="PTHR42798:SF7">
    <property type="entry name" value="ALPHA-D-RIBOSE 1-METHYLPHOSPHONATE 5-TRIPHOSPHATE SYNTHASE SUBUNIT PHNL"/>
    <property type="match status" value="1"/>
</dbReference>
<evidence type="ECO:0000256" key="2">
    <source>
        <dbReference type="ARBA" id="ARBA00022448"/>
    </source>
</evidence>
<dbReference type="AlphaFoldDB" id="A0A930VQE8"/>
<keyword evidence="3" id="KW-0547">Nucleotide-binding</keyword>
<dbReference type="InterPro" id="IPR027417">
    <property type="entry name" value="P-loop_NTPase"/>
</dbReference>
<organism evidence="5 6">
    <name type="scientific">Lancefieldella rimae</name>
    <dbReference type="NCBI Taxonomy" id="1383"/>
    <lineage>
        <taxon>Bacteria</taxon>
        <taxon>Bacillati</taxon>
        <taxon>Actinomycetota</taxon>
        <taxon>Coriobacteriia</taxon>
        <taxon>Coriobacteriales</taxon>
        <taxon>Atopobiaceae</taxon>
        <taxon>Lancefieldella</taxon>
    </lineage>
</organism>
<dbReference type="InterPro" id="IPR003439">
    <property type="entry name" value="ABC_transporter-like_ATP-bd"/>
</dbReference>
<dbReference type="GO" id="GO:0016887">
    <property type="term" value="F:ATP hydrolysis activity"/>
    <property type="evidence" value="ECO:0007669"/>
    <property type="project" value="InterPro"/>
</dbReference>
<gene>
    <name evidence="5" type="ORF">HXK26_07295</name>
</gene>
<dbReference type="SMART" id="SM00382">
    <property type="entry name" value="AAA"/>
    <property type="match status" value="1"/>
</dbReference>
<dbReference type="InterPro" id="IPR003593">
    <property type="entry name" value="AAA+_ATPase"/>
</dbReference>
<dbReference type="GO" id="GO:0005524">
    <property type="term" value="F:ATP binding"/>
    <property type="evidence" value="ECO:0007669"/>
    <property type="project" value="UniProtKB-KW"/>
</dbReference>
<dbReference type="GO" id="GO:0022857">
    <property type="term" value="F:transmembrane transporter activity"/>
    <property type="evidence" value="ECO:0007669"/>
    <property type="project" value="UniProtKB-ARBA"/>
</dbReference>
<evidence type="ECO:0000313" key="5">
    <source>
        <dbReference type="EMBL" id="MBF4808480.1"/>
    </source>
</evidence>
<comment type="caution">
    <text evidence="5">The sequence shown here is derived from an EMBL/GenBank/DDBJ whole genome shotgun (WGS) entry which is preliminary data.</text>
</comment>
<protein>
    <submittedName>
        <fullName evidence="5">ABC transporter ATP-binding protein</fullName>
    </submittedName>
</protein>